<evidence type="ECO:0000256" key="1">
    <source>
        <dbReference type="ARBA" id="ARBA00022603"/>
    </source>
</evidence>
<gene>
    <name evidence="4" type="ORF">KSS89_16580</name>
</gene>
<dbReference type="GO" id="GO:0032259">
    <property type="term" value="P:methylation"/>
    <property type="evidence" value="ECO:0007669"/>
    <property type="project" value="UniProtKB-KW"/>
</dbReference>
<keyword evidence="1 4" id="KW-0489">Methyltransferase</keyword>
<dbReference type="InterPro" id="IPR012327">
    <property type="entry name" value="MeTrfase_D12"/>
</dbReference>
<name>A0ABX8MHA2_9PSED</name>
<evidence type="ECO:0000256" key="2">
    <source>
        <dbReference type="ARBA" id="ARBA00022679"/>
    </source>
</evidence>
<reference evidence="4" key="1">
    <citation type="submission" date="2021-06" db="EMBL/GenBank/DDBJ databases">
        <title>Updating the genus Pseudomonas: Description of 43 new species and partition of the Pseudomonas putida group.</title>
        <authorList>
            <person name="Girard L."/>
            <person name="Lood C."/>
            <person name="Vandamme P."/>
            <person name="Rokni-Zadeh H."/>
            <person name="van Noort V."/>
            <person name="Hofte M."/>
            <person name="Lavigne R."/>
            <person name="De Mot R."/>
        </authorList>
    </citation>
    <scope>NUCLEOTIDE SEQUENCE</scope>
    <source>
        <strain evidence="4">CMR12a</strain>
    </source>
</reference>
<protein>
    <submittedName>
        <fullName evidence="4">DNA adenine methylase</fullName>
    </submittedName>
</protein>
<evidence type="ECO:0000313" key="5">
    <source>
        <dbReference type="Proteomes" id="UP000693952"/>
    </source>
</evidence>
<dbReference type="PRINTS" id="PR00505">
    <property type="entry name" value="D12N6MTFRASE"/>
</dbReference>
<dbReference type="EMBL" id="CP077074">
    <property type="protein sequence ID" value="QXH37907.1"/>
    <property type="molecule type" value="Genomic_DNA"/>
</dbReference>
<dbReference type="Proteomes" id="UP000693952">
    <property type="component" value="Chromosome"/>
</dbReference>
<keyword evidence="3" id="KW-0949">S-adenosyl-L-methionine</keyword>
<dbReference type="PANTHER" id="PTHR30481">
    <property type="entry name" value="DNA ADENINE METHYLASE"/>
    <property type="match status" value="1"/>
</dbReference>
<dbReference type="PANTHER" id="PTHR30481:SF4">
    <property type="entry name" value="SITE-SPECIFIC DNA-METHYLTRANSFERASE (ADENINE-SPECIFIC)"/>
    <property type="match status" value="1"/>
</dbReference>
<keyword evidence="5" id="KW-1185">Reference proteome</keyword>
<dbReference type="Pfam" id="PF02086">
    <property type="entry name" value="MethyltransfD12"/>
    <property type="match status" value="1"/>
</dbReference>
<dbReference type="GO" id="GO:0008168">
    <property type="term" value="F:methyltransferase activity"/>
    <property type="evidence" value="ECO:0007669"/>
    <property type="project" value="UniProtKB-KW"/>
</dbReference>
<dbReference type="Gene3D" id="3.40.50.150">
    <property type="entry name" value="Vaccinia Virus protein VP39"/>
    <property type="match status" value="2"/>
</dbReference>
<dbReference type="InterPro" id="IPR012263">
    <property type="entry name" value="M_m6A_EcoRV"/>
</dbReference>
<proteinExistence type="predicted"/>
<accession>A0ABX8MHA2</accession>
<evidence type="ECO:0000313" key="4">
    <source>
        <dbReference type="EMBL" id="QXH37907.1"/>
    </source>
</evidence>
<dbReference type="SUPFAM" id="SSF53335">
    <property type="entry name" value="S-adenosyl-L-methionine-dependent methyltransferases"/>
    <property type="match status" value="1"/>
</dbReference>
<dbReference type="InterPro" id="IPR029063">
    <property type="entry name" value="SAM-dependent_MTases_sf"/>
</dbReference>
<dbReference type="PIRSF" id="PIRSF000398">
    <property type="entry name" value="M_m6A_EcoRV"/>
    <property type="match status" value="1"/>
</dbReference>
<dbReference type="RefSeq" id="WP_124346929.1">
    <property type="nucleotide sequence ID" value="NZ_CP027706.1"/>
</dbReference>
<sequence length="296" mass="33878">MKTVQRPILRYHGGKWKLATWIIQHLPPHHTYVEPYGGAASVLLRKARSPAEIYNDLDGELVNLFRVVRDRGHELRTLLELTPFAREEFVASYDDSTDALERARRMVLRSFQGFASSAASGERTGFRSTSSRSGTSPAHDWRHYPATLTAIIDRLQGVVLEHRDAISLLGNHDRPNTLYYVDPPYVHSTRSNKVRHNDTGKSYRHELSDQQHSELALHLKELQGMVVLSGYPSHLYDELYGTWYRVSRHTHADGARDRVECLWLNNAAFEGLSQHDFFHRPDSSQAFSHKALAAQR</sequence>
<keyword evidence="2" id="KW-0808">Transferase</keyword>
<evidence type="ECO:0000256" key="3">
    <source>
        <dbReference type="ARBA" id="ARBA00022691"/>
    </source>
</evidence>
<organism evidence="4 5">
    <name type="scientific">Pseudomonas sessilinigenes</name>
    <dbReference type="NCBI Taxonomy" id="658629"/>
    <lineage>
        <taxon>Bacteria</taxon>
        <taxon>Pseudomonadati</taxon>
        <taxon>Pseudomonadota</taxon>
        <taxon>Gammaproteobacteria</taxon>
        <taxon>Pseudomonadales</taxon>
        <taxon>Pseudomonadaceae</taxon>
        <taxon>Pseudomonas</taxon>
    </lineage>
</organism>